<organism evidence="12 13">
    <name type="scientific">Astrephomene gubernaculifera</name>
    <dbReference type="NCBI Taxonomy" id="47775"/>
    <lineage>
        <taxon>Eukaryota</taxon>
        <taxon>Viridiplantae</taxon>
        <taxon>Chlorophyta</taxon>
        <taxon>core chlorophytes</taxon>
        <taxon>Chlorophyceae</taxon>
        <taxon>CS clade</taxon>
        <taxon>Chlamydomonadales</taxon>
        <taxon>Astrephomenaceae</taxon>
        <taxon>Astrephomene</taxon>
    </lineage>
</organism>
<comment type="caution">
    <text evidence="12">The sequence shown here is derived from an EMBL/GenBank/DDBJ whole genome shotgun (WGS) entry which is preliminary data.</text>
</comment>
<evidence type="ECO:0000256" key="4">
    <source>
        <dbReference type="ARBA" id="ARBA00022777"/>
    </source>
</evidence>
<dbReference type="CDD" id="cd14003">
    <property type="entry name" value="STKc_AMPK-like"/>
    <property type="match status" value="1"/>
</dbReference>
<feature type="binding site" evidence="7">
    <location>
        <position position="179"/>
    </location>
    <ligand>
        <name>ATP</name>
        <dbReference type="ChEBI" id="CHEBI:30616"/>
    </ligand>
</feature>
<feature type="region of interest" description="Disordered" evidence="10">
    <location>
        <begin position="369"/>
        <end position="410"/>
    </location>
</feature>
<keyword evidence="13" id="KW-1185">Reference proteome</keyword>
<dbReference type="FunFam" id="1.10.510.10:FF:001617">
    <property type="entry name" value="Ser/thr protein kinase"/>
    <property type="match status" value="1"/>
</dbReference>
<dbReference type="PROSITE" id="PS50011">
    <property type="entry name" value="PROTEIN_KINASE_DOM"/>
    <property type="match status" value="1"/>
</dbReference>
<dbReference type="Gene3D" id="1.10.510.10">
    <property type="entry name" value="Transferase(Phosphotransferase) domain 1"/>
    <property type="match status" value="1"/>
</dbReference>
<dbReference type="GO" id="GO:0005524">
    <property type="term" value="F:ATP binding"/>
    <property type="evidence" value="ECO:0007669"/>
    <property type="project" value="UniProtKB-UniRule"/>
</dbReference>
<dbReference type="EMBL" id="BMAR01000023">
    <property type="protein sequence ID" value="GFR48324.1"/>
    <property type="molecule type" value="Genomic_DNA"/>
</dbReference>
<accession>A0AAD3DWG5</accession>
<dbReference type="InterPro" id="IPR011009">
    <property type="entry name" value="Kinase-like_dom_sf"/>
</dbReference>
<evidence type="ECO:0000256" key="7">
    <source>
        <dbReference type="PIRSR" id="PIRSR630616-2"/>
    </source>
</evidence>
<feature type="cross-link" description="Glycyl lysine isopeptide (Lys-Gly) (interchain with G-Cter in SUMO2)" evidence="8">
    <location>
        <position position="146"/>
    </location>
</feature>
<feature type="domain" description="Protein kinase" evidence="11">
    <location>
        <begin position="18"/>
        <end position="301"/>
    </location>
</feature>
<feature type="active site" description="Proton acceptor" evidence="6">
    <location>
        <position position="144"/>
    </location>
</feature>
<feature type="binding site" evidence="7">
    <location>
        <begin position="148"/>
        <end position="149"/>
    </location>
    <ligand>
        <name>ATP</name>
        <dbReference type="ChEBI" id="CHEBI:30616"/>
    </ligand>
</feature>
<sequence>MANTAHPPVNPLSNLPGYTFQKALGTGAFGSVLLYRRQLSAGGPFEDVAVKVISREECADFNLVSREVHSHRQLVHPHVIRFKRLGLTPDRRFLYMAMEYADRGDLLDYLRRRGRFREHEARWFFQQLVFGLDYCHQRGVVNRDLKPENLLLKRTPDARQELTQGDLEHPFNLHLKIADFGLSKEGVHSLPKSRVGTVTYMAPEVLRAGPSRRYDGHKADIWSAGIVLYVMLFARAPFDDPLATTDKARRDATMQQILRGEWTAPASVPVSPECLDLLRGILAADPTVRLTLAQIMAHPWFSVGLPPAALTMNTVLVRQQTQQPPPYEQSVEEVNAVLLEAQRKAGGGGAGGGVGDMSDSGFMTMIEDELEEEQRRGNAPFMVDPYPGQAAGQAGGRQAAGQAAAAAARR</sequence>
<dbReference type="InterPro" id="IPR017441">
    <property type="entry name" value="Protein_kinase_ATP_BS"/>
</dbReference>
<dbReference type="PROSITE" id="PS00107">
    <property type="entry name" value="PROTEIN_KINASE_ATP"/>
    <property type="match status" value="1"/>
</dbReference>
<dbReference type="GO" id="GO:0004674">
    <property type="term" value="F:protein serine/threonine kinase activity"/>
    <property type="evidence" value="ECO:0007669"/>
    <property type="project" value="UniProtKB-KW"/>
</dbReference>
<evidence type="ECO:0000256" key="3">
    <source>
        <dbReference type="ARBA" id="ARBA00022741"/>
    </source>
</evidence>
<feature type="binding site" evidence="7 9">
    <location>
        <position position="51"/>
    </location>
    <ligand>
        <name>ATP</name>
        <dbReference type="ChEBI" id="CHEBI:30616"/>
    </ligand>
</feature>
<evidence type="ECO:0000313" key="13">
    <source>
        <dbReference type="Proteomes" id="UP001054857"/>
    </source>
</evidence>
<dbReference type="AlphaFoldDB" id="A0AAD3DWG5"/>
<name>A0AAD3DWG5_9CHLO</name>
<dbReference type="PANTHER" id="PTHR24350">
    <property type="entry name" value="SERINE/THREONINE-PROTEIN KINASE IAL-RELATED"/>
    <property type="match status" value="1"/>
</dbReference>
<evidence type="ECO:0000259" key="11">
    <source>
        <dbReference type="PROSITE" id="PS50011"/>
    </source>
</evidence>
<reference evidence="12 13" key="1">
    <citation type="journal article" date="2021" name="Sci. Rep.">
        <title>Genome sequencing of the multicellular alga Astrephomene provides insights into convergent evolution of germ-soma differentiation.</title>
        <authorList>
            <person name="Yamashita S."/>
            <person name="Yamamoto K."/>
            <person name="Matsuzaki R."/>
            <person name="Suzuki S."/>
            <person name="Yamaguchi H."/>
            <person name="Hirooka S."/>
            <person name="Minakuchi Y."/>
            <person name="Miyagishima S."/>
            <person name="Kawachi M."/>
            <person name="Toyoda A."/>
            <person name="Nozaki H."/>
        </authorList>
    </citation>
    <scope>NUCLEOTIDE SEQUENCE [LARGE SCALE GENOMIC DNA]</scope>
    <source>
        <strain evidence="12 13">NIES-4017</strain>
    </source>
</reference>
<feature type="binding site" evidence="7">
    <location>
        <begin position="99"/>
        <end position="101"/>
    </location>
    <ligand>
        <name>ATP</name>
        <dbReference type="ChEBI" id="CHEBI:30616"/>
    </ligand>
</feature>
<keyword evidence="4" id="KW-0418">Kinase</keyword>
<evidence type="ECO:0000256" key="1">
    <source>
        <dbReference type="ARBA" id="ARBA00022527"/>
    </source>
</evidence>
<evidence type="ECO:0000256" key="2">
    <source>
        <dbReference type="ARBA" id="ARBA00022679"/>
    </source>
</evidence>
<evidence type="ECO:0000256" key="10">
    <source>
        <dbReference type="SAM" id="MobiDB-lite"/>
    </source>
</evidence>
<keyword evidence="5 7" id="KW-0067">ATP-binding</keyword>
<dbReference type="InterPro" id="IPR000719">
    <property type="entry name" value="Prot_kinase_dom"/>
</dbReference>
<keyword evidence="1" id="KW-0723">Serine/threonine-protein kinase</keyword>
<evidence type="ECO:0000256" key="6">
    <source>
        <dbReference type="PIRSR" id="PIRSR630616-1"/>
    </source>
</evidence>
<evidence type="ECO:0000256" key="5">
    <source>
        <dbReference type="ARBA" id="ARBA00022840"/>
    </source>
</evidence>
<keyword evidence="2" id="KW-0808">Transferase</keyword>
<gene>
    <name evidence="12" type="ORF">Agub_g10207</name>
</gene>
<protein>
    <recommendedName>
        <fullName evidence="11">Protein kinase domain-containing protein</fullName>
    </recommendedName>
</protein>
<dbReference type="SUPFAM" id="SSF56112">
    <property type="entry name" value="Protein kinase-like (PK-like)"/>
    <property type="match status" value="1"/>
</dbReference>
<evidence type="ECO:0000256" key="8">
    <source>
        <dbReference type="PIRSR" id="PIRSR630616-3"/>
    </source>
</evidence>
<dbReference type="SMART" id="SM00220">
    <property type="entry name" value="S_TKc"/>
    <property type="match status" value="1"/>
</dbReference>
<dbReference type="InterPro" id="IPR030616">
    <property type="entry name" value="Aur-like"/>
</dbReference>
<dbReference type="Pfam" id="PF00069">
    <property type="entry name" value="Pkinase"/>
    <property type="match status" value="1"/>
</dbReference>
<proteinExistence type="predicted"/>
<evidence type="ECO:0000256" key="9">
    <source>
        <dbReference type="PROSITE-ProRule" id="PRU10141"/>
    </source>
</evidence>
<feature type="compositionally biased region" description="Low complexity" evidence="10">
    <location>
        <begin position="388"/>
        <end position="410"/>
    </location>
</feature>
<evidence type="ECO:0000313" key="12">
    <source>
        <dbReference type="EMBL" id="GFR48324.1"/>
    </source>
</evidence>
<keyword evidence="3 7" id="KW-0547">Nucleotide-binding</keyword>
<dbReference type="Proteomes" id="UP001054857">
    <property type="component" value="Unassembled WGS sequence"/>
</dbReference>